<dbReference type="InterPro" id="IPR000462">
    <property type="entry name" value="CDP-OH_P_trans"/>
</dbReference>
<evidence type="ECO:0000256" key="1">
    <source>
        <dbReference type="SAM" id="Phobius"/>
    </source>
</evidence>
<evidence type="ECO:0000313" key="6">
    <source>
        <dbReference type="EMBL" id="CAB4797389.1"/>
    </source>
</evidence>
<evidence type="ECO:0000313" key="10">
    <source>
        <dbReference type="EMBL" id="CAB5005408.1"/>
    </source>
</evidence>
<keyword evidence="1" id="KW-0812">Transmembrane</keyword>
<dbReference type="EMBL" id="CAFBJH010000025">
    <property type="protein sequence ID" value="CAB4849543.1"/>
    <property type="molecule type" value="Genomic_DNA"/>
</dbReference>
<evidence type="ECO:0000313" key="8">
    <source>
        <dbReference type="EMBL" id="CAB4892067.1"/>
    </source>
</evidence>
<dbReference type="GO" id="GO:0008654">
    <property type="term" value="P:phospholipid biosynthetic process"/>
    <property type="evidence" value="ECO:0007669"/>
    <property type="project" value="InterPro"/>
</dbReference>
<dbReference type="EMBL" id="CAFBPG010000017">
    <property type="protein sequence ID" value="CAB5005408.1"/>
    <property type="molecule type" value="Genomic_DNA"/>
</dbReference>
<keyword evidence="1" id="KW-1133">Transmembrane helix</keyword>
<dbReference type="EMBL" id="CAFBMI010000007">
    <property type="protein sequence ID" value="CAB4892067.1"/>
    <property type="molecule type" value="Genomic_DNA"/>
</dbReference>
<dbReference type="AlphaFoldDB" id="A0A6J6LK47"/>
<sequence>MNLNFADFSAQWSKLHGGTATTGIVGGWLKISFPLARACAKLRITPNVLTTIGVLSAGVTAIVSPHWWSLVFLAISLIADGIDGSVAIYTERTSASGAIWDGLADRISEALWAVAFYRLGIPLGLIFALASLAAFQEYARARLASLGIAEVGVVTSSERPVRASFLAIAIVACALNFSSNWLTGIAGVLTGLQLVGFAMVVRFAFKSLKKF</sequence>
<feature type="transmembrane region" description="Helical" evidence="1">
    <location>
        <begin position="185"/>
        <end position="205"/>
    </location>
</feature>
<dbReference type="EMBL" id="CAEZUA010000044">
    <property type="protein sequence ID" value="CAB4589645.1"/>
    <property type="molecule type" value="Genomic_DNA"/>
</dbReference>
<evidence type="ECO:0000313" key="3">
    <source>
        <dbReference type="EMBL" id="CAB4661009.1"/>
    </source>
</evidence>
<evidence type="ECO:0000313" key="7">
    <source>
        <dbReference type="EMBL" id="CAB4849543.1"/>
    </source>
</evidence>
<dbReference type="Gene3D" id="1.20.120.1760">
    <property type="match status" value="1"/>
</dbReference>
<organism evidence="3">
    <name type="scientific">freshwater metagenome</name>
    <dbReference type="NCBI Taxonomy" id="449393"/>
    <lineage>
        <taxon>unclassified sequences</taxon>
        <taxon>metagenomes</taxon>
        <taxon>ecological metagenomes</taxon>
    </lineage>
</organism>
<proteinExistence type="predicted"/>
<keyword evidence="1" id="KW-0472">Membrane</keyword>
<dbReference type="EMBL" id="CAFBOE010000007">
    <property type="protein sequence ID" value="CAB4969078.1"/>
    <property type="molecule type" value="Genomic_DNA"/>
</dbReference>
<dbReference type="InterPro" id="IPR043130">
    <property type="entry name" value="CDP-OH_PTrfase_TM_dom"/>
</dbReference>
<accession>A0A6J6LK47</accession>
<dbReference type="EMBL" id="CAEZWS010000015">
    <property type="protein sequence ID" value="CAB4661009.1"/>
    <property type="molecule type" value="Genomic_DNA"/>
</dbReference>
<protein>
    <submittedName>
        <fullName evidence="3">Unannotated protein</fullName>
    </submittedName>
</protein>
<feature type="transmembrane region" description="Helical" evidence="1">
    <location>
        <begin position="70"/>
        <end position="90"/>
    </location>
</feature>
<dbReference type="EMBL" id="CAEZXT010000001">
    <property type="protein sequence ID" value="CAB4687138.1"/>
    <property type="molecule type" value="Genomic_DNA"/>
</dbReference>
<evidence type="ECO:0000313" key="5">
    <source>
        <dbReference type="EMBL" id="CAB4778132.1"/>
    </source>
</evidence>
<dbReference type="Pfam" id="PF01066">
    <property type="entry name" value="CDP-OH_P_transf"/>
    <property type="match status" value="1"/>
</dbReference>
<dbReference type="EMBL" id="CAFAAR010000012">
    <property type="protein sequence ID" value="CAB4797389.1"/>
    <property type="molecule type" value="Genomic_DNA"/>
</dbReference>
<feature type="transmembrane region" description="Helical" evidence="1">
    <location>
        <begin position="44"/>
        <end position="63"/>
    </location>
</feature>
<dbReference type="EMBL" id="CAEZZZ010000024">
    <property type="protein sequence ID" value="CAB4778132.1"/>
    <property type="molecule type" value="Genomic_DNA"/>
</dbReference>
<reference evidence="3" key="1">
    <citation type="submission" date="2020-05" db="EMBL/GenBank/DDBJ databases">
        <authorList>
            <person name="Chiriac C."/>
            <person name="Salcher M."/>
            <person name="Ghai R."/>
            <person name="Kavagutti S V."/>
        </authorList>
    </citation>
    <scope>NUCLEOTIDE SEQUENCE</scope>
</reference>
<feature type="transmembrane region" description="Helical" evidence="1">
    <location>
        <begin position="110"/>
        <end position="135"/>
    </location>
</feature>
<name>A0A6J6LK47_9ZZZZ</name>
<evidence type="ECO:0000313" key="2">
    <source>
        <dbReference type="EMBL" id="CAB4589645.1"/>
    </source>
</evidence>
<dbReference type="GO" id="GO:0016020">
    <property type="term" value="C:membrane"/>
    <property type="evidence" value="ECO:0007669"/>
    <property type="project" value="InterPro"/>
</dbReference>
<evidence type="ECO:0000313" key="4">
    <source>
        <dbReference type="EMBL" id="CAB4687138.1"/>
    </source>
</evidence>
<dbReference type="GO" id="GO:0016780">
    <property type="term" value="F:phosphotransferase activity, for other substituted phosphate groups"/>
    <property type="evidence" value="ECO:0007669"/>
    <property type="project" value="InterPro"/>
</dbReference>
<gene>
    <name evidence="2" type="ORF">UFOPK1773_00757</name>
    <name evidence="3" type="ORF">UFOPK2288_00451</name>
    <name evidence="4" type="ORF">UFOPK2589_00017</name>
    <name evidence="5" type="ORF">UFOPK2931_00579</name>
    <name evidence="6" type="ORF">UFOPK3056_00272</name>
    <name evidence="7" type="ORF">UFOPK3287_00561</name>
    <name evidence="8" type="ORF">UFOPK3558_00169</name>
    <name evidence="9" type="ORF">UFOPK3916_00191</name>
    <name evidence="10" type="ORF">UFOPK4074_00337</name>
</gene>
<evidence type="ECO:0000313" key="9">
    <source>
        <dbReference type="EMBL" id="CAB4969078.1"/>
    </source>
</evidence>